<dbReference type="EMBL" id="WJJP01000191">
    <property type="protein sequence ID" value="MBD3324137.1"/>
    <property type="molecule type" value="Genomic_DNA"/>
</dbReference>
<protein>
    <submittedName>
        <fullName evidence="2">Ppx/GppA family phosphatase</fullName>
    </submittedName>
</protein>
<dbReference type="Gene3D" id="3.30.420.40">
    <property type="match status" value="1"/>
</dbReference>
<comment type="caution">
    <text evidence="2">The sequence shown here is derived from an EMBL/GenBank/DDBJ whole genome shotgun (WGS) entry which is preliminary data.</text>
</comment>
<gene>
    <name evidence="2" type="ORF">GF339_06105</name>
</gene>
<organism evidence="2 3">
    <name type="scientific">candidate division KSB3 bacterium</name>
    <dbReference type="NCBI Taxonomy" id="2044937"/>
    <lineage>
        <taxon>Bacteria</taxon>
        <taxon>candidate division KSB3</taxon>
    </lineage>
</organism>
<reference evidence="2" key="1">
    <citation type="submission" date="2019-11" db="EMBL/GenBank/DDBJ databases">
        <title>Microbial mats filling the niche in hypersaline microbial mats.</title>
        <authorList>
            <person name="Wong H.L."/>
            <person name="Macleod F.I."/>
            <person name="White R.A. III"/>
            <person name="Burns B.P."/>
        </authorList>
    </citation>
    <scope>NUCLEOTIDE SEQUENCE</scope>
    <source>
        <strain evidence="2">Rbin_158</strain>
    </source>
</reference>
<dbReference type="PANTHER" id="PTHR30005:SF0">
    <property type="entry name" value="RETROGRADE REGULATION PROTEIN 2"/>
    <property type="match status" value="1"/>
</dbReference>
<dbReference type="Pfam" id="PF02541">
    <property type="entry name" value="Ppx-GppA"/>
    <property type="match status" value="1"/>
</dbReference>
<dbReference type="GO" id="GO:0016462">
    <property type="term" value="F:pyrophosphatase activity"/>
    <property type="evidence" value="ECO:0007669"/>
    <property type="project" value="TreeGrafter"/>
</dbReference>
<evidence type="ECO:0000313" key="3">
    <source>
        <dbReference type="Proteomes" id="UP000649604"/>
    </source>
</evidence>
<dbReference type="Proteomes" id="UP000649604">
    <property type="component" value="Unassembled WGS sequence"/>
</dbReference>
<proteinExistence type="predicted"/>
<dbReference type="SUPFAM" id="SSF53067">
    <property type="entry name" value="Actin-like ATPase domain"/>
    <property type="match status" value="2"/>
</dbReference>
<dbReference type="Gene3D" id="3.30.420.150">
    <property type="entry name" value="Exopolyphosphatase. Domain 2"/>
    <property type="match status" value="1"/>
</dbReference>
<dbReference type="InterPro" id="IPR043129">
    <property type="entry name" value="ATPase_NBD"/>
</dbReference>
<dbReference type="CDD" id="cd24054">
    <property type="entry name" value="ASKHA_NBD_AaPPX-GppA_MtPPX2-like"/>
    <property type="match status" value="1"/>
</dbReference>
<accession>A0A9D5JTW1</accession>
<dbReference type="AlphaFoldDB" id="A0A9D5JTW1"/>
<dbReference type="InterPro" id="IPR050273">
    <property type="entry name" value="GppA/Ppx_hydrolase"/>
</dbReference>
<evidence type="ECO:0000259" key="1">
    <source>
        <dbReference type="Pfam" id="PF02541"/>
    </source>
</evidence>
<sequence length="306" mass="33348">MPKYAVLDIGTHSIKLHIAEQQENGDWRVVLDSAEISRLGEGFQATGDLQPEAMARNVQVLQTMLARLRQYDVQQVVAVGTMGLRTANNAQAFVHRVQQECGLAIEILSGDEEARLISLAVASEFGEEDGGTLVIFDSGGGSTEFIFRRQGIVEQRMSVNVGALRYTEQILTSDPVTPDEFDRAVATIAADLAKVPLGRSQIGRLVGLGGIMTNLGAVKHRLAVYDAEVVHGTTLTRQDVTRQLHLYCTRTIESRKRIAGLQPQRADVILAGAAIVGEIMRQAHVETATISDRGLRHGLIRDRFAG</sequence>
<dbReference type="PANTHER" id="PTHR30005">
    <property type="entry name" value="EXOPOLYPHOSPHATASE"/>
    <property type="match status" value="1"/>
</dbReference>
<name>A0A9D5JTW1_9BACT</name>
<feature type="domain" description="Ppx/GppA phosphatase N-terminal" evidence="1">
    <location>
        <begin position="23"/>
        <end position="302"/>
    </location>
</feature>
<dbReference type="InterPro" id="IPR003695">
    <property type="entry name" value="Ppx_GppA_N"/>
</dbReference>
<evidence type="ECO:0000313" key="2">
    <source>
        <dbReference type="EMBL" id="MBD3324137.1"/>
    </source>
</evidence>